<keyword evidence="4" id="KW-0418">Kinase</keyword>
<dbReference type="InterPro" id="IPR011009">
    <property type="entry name" value="Kinase-like_dom_sf"/>
</dbReference>
<dbReference type="PROSITE" id="PS50011">
    <property type="entry name" value="PROTEIN_KINASE_DOM"/>
    <property type="match status" value="1"/>
</dbReference>
<feature type="compositionally biased region" description="Polar residues" evidence="6">
    <location>
        <begin position="476"/>
        <end position="501"/>
    </location>
</feature>
<feature type="compositionally biased region" description="Polar residues" evidence="6">
    <location>
        <begin position="523"/>
        <end position="532"/>
    </location>
</feature>
<evidence type="ECO:0000256" key="4">
    <source>
        <dbReference type="ARBA" id="ARBA00022777"/>
    </source>
</evidence>
<evidence type="ECO:0000313" key="8">
    <source>
        <dbReference type="EMBL" id="CAE0829195.1"/>
    </source>
</evidence>
<sequence>MPAVPVGYTLEETLRHEPPVDLLACRQDKTGNAFAIKAYRGPEHDGGEEARSIGDTANKEKGFDEAQVRKEVSTMSRLKHPRIIKLREFVEEENDLYIVMELAAGGTLWQLINGGFVYPEHLAATLLRNVLQAVGFMHSRSVVHCDLRPGNILFTSQLPGKTCKELLRHPNLLTDIKVGGFTKAALARGDGLYGLTHISGSPHYMAPEVVDTLYYRTDGRGYGTPCDIWAVGVIAYFVPTRWLPFLGKEKKQLFEKIVFGRWEFRDNPETQLSFEYKKFVRGLLEQNPSKRFTAEQALKHQWITWSPVQTFNPEPKPDPQNLQEVASALQAPENKSVASSNTTSSSVGEGSDEEADPLPLPDVPRQPASKSKGALARMKALVKPRTARQPPTTRNHPAASSRHQPAATRSSLQDTSSDGKPPASPPLGSRQSVAAWARAKTMVAPSSTRQSPPPTARNDLTARPSTSAGQPPTARTDPTASSRHQPSATRISPQDTSSDGTPLSRPPASSGGPDRPCAVGPSTGPSQQSPQTVARVPAPTARSQDEPPPPRPATSRPDAGPPAAPSPPSATRKKLVLLDSDVGRGADAVLRILNRHAEYTELDLTQERYALESIPKLMEVIERTQTLEYVTVAPGRTLRIREFLEQGAPELGLGSPVRRVPLGTRGAC</sequence>
<dbReference type="AlphaFoldDB" id="A0A7S4G905"/>
<dbReference type="Gene3D" id="3.30.200.20">
    <property type="entry name" value="Phosphorylase Kinase, domain 1"/>
    <property type="match status" value="1"/>
</dbReference>
<feature type="compositionally biased region" description="Low complexity" evidence="6">
    <location>
        <begin position="336"/>
        <end position="349"/>
    </location>
</feature>
<keyword evidence="1" id="KW-0723">Serine/threonine-protein kinase</keyword>
<dbReference type="GO" id="GO:0004674">
    <property type="term" value="F:protein serine/threonine kinase activity"/>
    <property type="evidence" value="ECO:0007669"/>
    <property type="project" value="UniProtKB-KW"/>
</dbReference>
<dbReference type="GO" id="GO:0005524">
    <property type="term" value="F:ATP binding"/>
    <property type="evidence" value="ECO:0007669"/>
    <property type="project" value="UniProtKB-KW"/>
</dbReference>
<dbReference type="PROSITE" id="PS00109">
    <property type="entry name" value="PROTEIN_KINASE_TYR"/>
    <property type="match status" value="1"/>
</dbReference>
<protein>
    <recommendedName>
        <fullName evidence="7">Protein kinase domain-containing protein</fullName>
    </recommendedName>
</protein>
<feature type="compositionally biased region" description="Polar residues" evidence="6">
    <location>
        <begin position="401"/>
        <end position="418"/>
    </location>
</feature>
<organism evidence="8">
    <name type="scientific">Eutreptiella gymnastica</name>
    <dbReference type="NCBI Taxonomy" id="73025"/>
    <lineage>
        <taxon>Eukaryota</taxon>
        <taxon>Discoba</taxon>
        <taxon>Euglenozoa</taxon>
        <taxon>Euglenida</taxon>
        <taxon>Spirocuta</taxon>
        <taxon>Euglenophyceae</taxon>
        <taxon>Eutreptiales</taxon>
        <taxon>Eutreptiaceae</taxon>
        <taxon>Eutreptiella</taxon>
    </lineage>
</organism>
<dbReference type="PANTHER" id="PTHR24349">
    <property type="entry name" value="SERINE/THREONINE-PROTEIN KINASE"/>
    <property type="match status" value="1"/>
</dbReference>
<feature type="region of interest" description="Disordered" evidence="6">
    <location>
        <begin position="330"/>
        <end position="571"/>
    </location>
</feature>
<feature type="compositionally biased region" description="Pro residues" evidence="6">
    <location>
        <begin position="559"/>
        <end position="568"/>
    </location>
</feature>
<reference evidence="8" key="1">
    <citation type="submission" date="2021-01" db="EMBL/GenBank/DDBJ databases">
        <authorList>
            <person name="Corre E."/>
            <person name="Pelletier E."/>
            <person name="Niang G."/>
            <person name="Scheremetjew M."/>
            <person name="Finn R."/>
            <person name="Kale V."/>
            <person name="Holt S."/>
            <person name="Cochrane G."/>
            <person name="Meng A."/>
            <person name="Brown T."/>
            <person name="Cohen L."/>
        </authorList>
    </citation>
    <scope>NUCLEOTIDE SEQUENCE</scope>
    <source>
        <strain evidence="8">CCMP1594</strain>
    </source>
</reference>
<dbReference type="InterPro" id="IPR008266">
    <property type="entry name" value="Tyr_kinase_AS"/>
</dbReference>
<dbReference type="InterPro" id="IPR050205">
    <property type="entry name" value="CDPK_Ser/Thr_kinases"/>
</dbReference>
<evidence type="ECO:0000259" key="7">
    <source>
        <dbReference type="PROSITE" id="PS50011"/>
    </source>
</evidence>
<accession>A0A7S4G905</accession>
<dbReference type="EMBL" id="HBJA01117576">
    <property type="protein sequence ID" value="CAE0829195.1"/>
    <property type="molecule type" value="Transcribed_RNA"/>
</dbReference>
<feature type="domain" description="Protein kinase" evidence="7">
    <location>
        <begin position="1"/>
        <end position="303"/>
    </location>
</feature>
<proteinExistence type="predicted"/>
<evidence type="ECO:0000256" key="3">
    <source>
        <dbReference type="ARBA" id="ARBA00022741"/>
    </source>
</evidence>
<name>A0A7S4G905_9EUGL</name>
<dbReference type="SUPFAM" id="SSF56112">
    <property type="entry name" value="Protein kinase-like (PK-like)"/>
    <property type="match status" value="1"/>
</dbReference>
<keyword evidence="3" id="KW-0547">Nucleotide-binding</keyword>
<evidence type="ECO:0000256" key="5">
    <source>
        <dbReference type="ARBA" id="ARBA00022840"/>
    </source>
</evidence>
<evidence type="ECO:0000256" key="1">
    <source>
        <dbReference type="ARBA" id="ARBA00022527"/>
    </source>
</evidence>
<gene>
    <name evidence="8" type="ORF">EGYM00163_LOCUS40473</name>
</gene>
<evidence type="ECO:0000256" key="2">
    <source>
        <dbReference type="ARBA" id="ARBA00022679"/>
    </source>
</evidence>
<evidence type="ECO:0000256" key="6">
    <source>
        <dbReference type="SAM" id="MobiDB-lite"/>
    </source>
</evidence>
<keyword evidence="2" id="KW-0808">Transferase</keyword>
<dbReference type="InterPro" id="IPR000719">
    <property type="entry name" value="Prot_kinase_dom"/>
</dbReference>
<dbReference type="Pfam" id="PF00069">
    <property type="entry name" value="Pkinase"/>
    <property type="match status" value="1"/>
</dbReference>
<keyword evidence="5" id="KW-0067">ATP-binding</keyword>
<dbReference type="Gene3D" id="1.10.510.10">
    <property type="entry name" value="Transferase(Phosphotransferase) domain 1"/>
    <property type="match status" value="1"/>
</dbReference>